<dbReference type="PANTHER" id="PTHR11985">
    <property type="entry name" value="GLYCEROL-3-PHOSPHATE DEHYDROGENASE"/>
    <property type="match status" value="1"/>
</dbReference>
<dbReference type="Gene3D" id="1.10.8.870">
    <property type="entry name" value="Alpha-glycerophosphate oxidase, cap domain"/>
    <property type="match status" value="1"/>
</dbReference>
<name>A0A8J3IRA4_9CHLR</name>
<reference evidence="11" key="1">
    <citation type="submission" date="2020-10" db="EMBL/GenBank/DDBJ databases">
        <title>Taxonomic study of unclassified bacteria belonging to the class Ktedonobacteria.</title>
        <authorList>
            <person name="Yabe S."/>
            <person name="Wang C.M."/>
            <person name="Zheng Y."/>
            <person name="Sakai Y."/>
            <person name="Cavaletti L."/>
            <person name="Monciardini P."/>
            <person name="Donadio S."/>
        </authorList>
    </citation>
    <scope>NUCLEOTIDE SEQUENCE</scope>
    <source>
        <strain evidence="11">ID150040</strain>
    </source>
</reference>
<feature type="domain" description="Alpha-glycerophosphate oxidase C-terminal" evidence="10">
    <location>
        <begin position="431"/>
        <end position="553"/>
    </location>
</feature>
<dbReference type="SUPFAM" id="SSF51905">
    <property type="entry name" value="FAD/NAD(P)-binding domain"/>
    <property type="match status" value="1"/>
</dbReference>
<keyword evidence="6 7" id="KW-0560">Oxidoreductase</keyword>
<dbReference type="Proteomes" id="UP000597444">
    <property type="component" value="Unassembled WGS sequence"/>
</dbReference>
<evidence type="ECO:0000259" key="10">
    <source>
        <dbReference type="Pfam" id="PF16901"/>
    </source>
</evidence>
<dbReference type="InterPro" id="IPR031656">
    <property type="entry name" value="DAO_C"/>
</dbReference>
<gene>
    <name evidence="11" type="primary">glpA_2</name>
    <name evidence="11" type="ORF">KSF_055350</name>
</gene>
<evidence type="ECO:0000256" key="5">
    <source>
        <dbReference type="ARBA" id="ARBA00022827"/>
    </source>
</evidence>
<feature type="domain" description="FAD dependent oxidoreductase" evidence="9">
    <location>
        <begin position="37"/>
        <end position="409"/>
    </location>
</feature>
<dbReference type="AlphaFoldDB" id="A0A8J3IRA4"/>
<dbReference type="GO" id="GO:0009331">
    <property type="term" value="C:glycerol-3-phosphate dehydrogenase (FAD) complex"/>
    <property type="evidence" value="ECO:0007669"/>
    <property type="project" value="UniProtKB-UniRule"/>
</dbReference>
<keyword evidence="3 7" id="KW-0285">Flavoprotein</keyword>
<dbReference type="PRINTS" id="PR01001">
    <property type="entry name" value="FADG3PDH"/>
</dbReference>
<dbReference type="InterPro" id="IPR036188">
    <property type="entry name" value="FAD/NAD-bd_sf"/>
</dbReference>
<dbReference type="PROSITE" id="PS00977">
    <property type="entry name" value="FAD_G3PDH_1"/>
    <property type="match status" value="1"/>
</dbReference>
<dbReference type="GO" id="GO:0004368">
    <property type="term" value="F:glycerol-3-phosphate dehydrogenase (quinone) activity"/>
    <property type="evidence" value="ECO:0007669"/>
    <property type="project" value="UniProtKB-EC"/>
</dbReference>
<dbReference type="Pfam" id="PF01266">
    <property type="entry name" value="DAO"/>
    <property type="match status" value="1"/>
</dbReference>
<dbReference type="Gene3D" id="3.30.9.10">
    <property type="entry name" value="D-Amino Acid Oxidase, subunit A, domain 2"/>
    <property type="match status" value="1"/>
</dbReference>
<evidence type="ECO:0000259" key="9">
    <source>
        <dbReference type="Pfam" id="PF01266"/>
    </source>
</evidence>
<dbReference type="GO" id="GO:0046168">
    <property type="term" value="P:glycerol-3-phosphate catabolic process"/>
    <property type="evidence" value="ECO:0007669"/>
    <property type="project" value="TreeGrafter"/>
</dbReference>
<dbReference type="InterPro" id="IPR038299">
    <property type="entry name" value="DAO_C_sf"/>
</dbReference>
<evidence type="ECO:0000256" key="6">
    <source>
        <dbReference type="ARBA" id="ARBA00023002"/>
    </source>
</evidence>
<keyword evidence="5" id="KW-0274">FAD</keyword>
<keyword evidence="4" id="KW-0319">Glycerol metabolism</keyword>
<dbReference type="EMBL" id="BNJK01000001">
    <property type="protein sequence ID" value="GHO95487.1"/>
    <property type="molecule type" value="Genomic_DNA"/>
</dbReference>
<keyword evidence="12" id="KW-1185">Reference proteome</keyword>
<evidence type="ECO:0000256" key="4">
    <source>
        <dbReference type="ARBA" id="ARBA00022798"/>
    </source>
</evidence>
<dbReference type="InterPro" id="IPR000447">
    <property type="entry name" value="G3P_DH_FAD-dep"/>
</dbReference>
<dbReference type="InterPro" id="IPR006076">
    <property type="entry name" value="FAD-dep_OxRdtase"/>
</dbReference>
<dbReference type="PROSITE" id="PS00978">
    <property type="entry name" value="FAD_G3PDH_2"/>
    <property type="match status" value="1"/>
</dbReference>
<dbReference type="PANTHER" id="PTHR11985:SF35">
    <property type="entry name" value="ANAEROBIC GLYCEROL-3-PHOSPHATE DEHYDROGENASE SUBUNIT A"/>
    <property type="match status" value="1"/>
</dbReference>
<dbReference type="EC" id="1.1.5.3" evidence="7"/>
<accession>A0A8J3IRA4</accession>
<evidence type="ECO:0000313" key="12">
    <source>
        <dbReference type="Proteomes" id="UP000597444"/>
    </source>
</evidence>
<proteinExistence type="inferred from homology"/>
<organism evidence="11 12">
    <name type="scientific">Reticulibacter mediterranei</name>
    <dbReference type="NCBI Taxonomy" id="2778369"/>
    <lineage>
        <taxon>Bacteria</taxon>
        <taxon>Bacillati</taxon>
        <taxon>Chloroflexota</taxon>
        <taxon>Ktedonobacteria</taxon>
        <taxon>Ktedonobacterales</taxon>
        <taxon>Reticulibacteraceae</taxon>
        <taxon>Reticulibacter</taxon>
    </lineage>
</organism>
<sequence length="593" mass="65293">MVGAMRPPTAWFVKTMRSLSSTVRTSNFSDLQNNHFDVLVIGGGVTGAGVALDAVARGYKVALIEKKDFASGTSSKSTKLVHGGIRYLPEFDFALVHEALVERGLLLQNAPYLVRPVEFVLPIYKGDRHPVGMPFTTPGGVGLSQLLNIGLSLYDMLAGRRNIRWHRHISRDKVMKLAPALVTDGLKEGFTYYDAQTNDARLTLALIRTAAQYGATITNYTEAVSFLEEKGKVIGVTVRDKFSSQEAVVRARHVVNATGIYAEQVEELTGTEPQIQIEPSKGVHLVLSREDLKLGDAAIVLPETEDKRILFIVPWGSRAIYGTTDTGSGDLEHPAVTHEEIAYLLKYLNRYLNLHLTERDIVSAYAGYRPLVKPRNTNASTAKLSRTHAVLQSSSGIVSIVGGKLTTYRRMAQDTVDVLSRRDNTKPVHPTQSLPLQGSADWGKAQEEVARRGIALGLTPEMIQHMSRSYGSVAHTVFDLIEQDAALADPLIADLPYVKAEVVYACRHEMAMTPEDVLSRRTSIILEDRQRGCGVVSEVAAVMAQELGWSLTQQEALTNDYLYEVQRQMAAEKRPEQPGVLEEGMVSPSPQQM</sequence>
<comment type="catalytic activity">
    <reaction evidence="7">
        <text>a quinone + sn-glycerol 3-phosphate = dihydroxyacetone phosphate + a quinol</text>
        <dbReference type="Rhea" id="RHEA:18977"/>
        <dbReference type="ChEBI" id="CHEBI:24646"/>
        <dbReference type="ChEBI" id="CHEBI:57597"/>
        <dbReference type="ChEBI" id="CHEBI:57642"/>
        <dbReference type="ChEBI" id="CHEBI:132124"/>
        <dbReference type="EC" id="1.1.5.3"/>
    </reaction>
</comment>
<comment type="similarity">
    <text evidence="2 7">Belongs to the FAD-dependent glycerol-3-phosphate dehydrogenase family.</text>
</comment>
<dbReference type="GO" id="GO:0006071">
    <property type="term" value="P:glycerol metabolic process"/>
    <property type="evidence" value="ECO:0007669"/>
    <property type="project" value="UniProtKB-KW"/>
</dbReference>
<comment type="caution">
    <text evidence="11">The sequence shown here is derived from an EMBL/GenBank/DDBJ whole genome shotgun (WGS) entry which is preliminary data.</text>
</comment>
<protein>
    <recommendedName>
        <fullName evidence="7">Glycerol-3-phosphate dehydrogenase</fullName>
        <ecNumber evidence="7">1.1.5.3</ecNumber>
    </recommendedName>
</protein>
<evidence type="ECO:0000256" key="3">
    <source>
        <dbReference type="ARBA" id="ARBA00022630"/>
    </source>
</evidence>
<evidence type="ECO:0000256" key="1">
    <source>
        <dbReference type="ARBA" id="ARBA00001974"/>
    </source>
</evidence>
<evidence type="ECO:0000313" key="11">
    <source>
        <dbReference type="EMBL" id="GHO95487.1"/>
    </source>
</evidence>
<dbReference type="Gene3D" id="3.50.50.60">
    <property type="entry name" value="FAD/NAD(P)-binding domain"/>
    <property type="match status" value="1"/>
</dbReference>
<evidence type="ECO:0000256" key="7">
    <source>
        <dbReference type="RuleBase" id="RU361217"/>
    </source>
</evidence>
<evidence type="ECO:0000256" key="2">
    <source>
        <dbReference type="ARBA" id="ARBA00007330"/>
    </source>
</evidence>
<comment type="cofactor">
    <cofactor evidence="1 7">
        <name>FAD</name>
        <dbReference type="ChEBI" id="CHEBI:57692"/>
    </cofactor>
</comment>
<dbReference type="Pfam" id="PF16901">
    <property type="entry name" value="DAO_C"/>
    <property type="match status" value="1"/>
</dbReference>
<feature type="region of interest" description="Disordered" evidence="8">
    <location>
        <begin position="572"/>
        <end position="593"/>
    </location>
</feature>
<evidence type="ECO:0000256" key="8">
    <source>
        <dbReference type="SAM" id="MobiDB-lite"/>
    </source>
</evidence>